<keyword evidence="4" id="KW-1185">Reference proteome</keyword>
<reference evidence="3" key="1">
    <citation type="submission" date="2021-11" db="EMBL/GenBank/DDBJ databases">
        <title>Streptomyces corallinus and Kineosporia corallina sp. nov., two new coral-derived marine actinobacteria.</title>
        <authorList>
            <person name="Buangrab K."/>
            <person name="Sutthacheep M."/>
            <person name="Yeemin T."/>
            <person name="Harunari E."/>
            <person name="Igarashi Y."/>
            <person name="Sripreechasak P."/>
            <person name="Kanchanasin P."/>
            <person name="Tanasupawat S."/>
            <person name="Phongsopitanun W."/>
        </authorList>
    </citation>
    <scope>NUCLEOTIDE SEQUENCE</scope>
    <source>
        <strain evidence="3">JCM 31032</strain>
    </source>
</reference>
<gene>
    <name evidence="3" type="ORF">LR394_04565</name>
</gene>
<feature type="domain" description="Activator of Hsp90 ATPase homologue 1/2-like C-terminal" evidence="2">
    <location>
        <begin position="12"/>
        <end position="148"/>
    </location>
</feature>
<dbReference type="EMBL" id="JAJOMB010000002">
    <property type="protein sequence ID" value="MCD5310157.1"/>
    <property type="molecule type" value="Genomic_DNA"/>
</dbReference>
<dbReference type="InterPro" id="IPR023393">
    <property type="entry name" value="START-like_dom_sf"/>
</dbReference>
<dbReference type="AlphaFoldDB" id="A0A9X1N802"/>
<dbReference type="Pfam" id="PF08327">
    <property type="entry name" value="AHSA1"/>
    <property type="match status" value="1"/>
</dbReference>
<name>A0A9X1N802_9ACTN</name>
<comment type="caution">
    <text evidence="3">The sequence shown here is derived from an EMBL/GenBank/DDBJ whole genome shotgun (WGS) entry which is preliminary data.</text>
</comment>
<dbReference type="Proteomes" id="UP001138997">
    <property type="component" value="Unassembled WGS sequence"/>
</dbReference>
<dbReference type="RefSeq" id="WP_231439085.1">
    <property type="nucleotide sequence ID" value="NZ_JAJOMB010000002.1"/>
</dbReference>
<dbReference type="CDD" id="cd08895">
    <property type="entry name" value="SRPBCC_CalC_Aha1-like_2"/>
    <property type="match status" value="1"/>
</dbReference>
<dbReference type="Gene3D" id="3.30.530.20">
    <property type="match status" value="1"/>
</dbReference>
<evidence type="ECO:0000256" key="1">
    <source>
        <dbReference type="ARBA" id="ARBA00006817"/>
    </source>
</evidence>
<organism evidence="3 4">
    <name type="scientific">Kineosporia babensis</name>
    <dbReference type="NCBI Taxonomy" id="499548"/>
    <lineage>
        <taxon>Bacteria</taxon>
        <taxon>Bacillati</taxon>
        <taxon>Actinomycetota</taxon>
        <taxon>Actinomycetes</taxon>
        <taxon>Kineosporiales</taxon>
        <taxon>Kineosporiaceae</taxon>
        <taxon>Kineosporia</taxon>
    </lineage>
</organism>
<dbReference type="SUPFAM" id="SSF55961">
    <property type="entry name" value="Bet v1-like"/>
    <property type="match status" value="1"/>
</dbReference>
<proteinExistence type="inferred from homology"/>
<sequence length="150" mass="16192">MPRTDRASRVVAAPPEKVFDAFVSPEALQQWLPPEGSTGEFEHFDLRAGGSYRLRLRFESPTGKTTENSDLVHVRIVEVVPGERLVQAVDFESDDPAFAGTMLMTWQASPVPEGSRVQIVAEQVPDGISATDHAAGLASSLENLAAYLAG</sequence>
<evidence type="ECO:0000259" key="2">
    <source>
        <dbReference type="Pfam" id="PF08327"/>
    </source>
</evidence>
<dbReference type="InterPro" id="IPR013538">
    <property type="entry name" value="ASHA1/2-like_C"/>
</dbReference>
<comment type="similarity">
    <text evidence="1">Belongs to the AHA1 family.</text>
</comment>
<evidence type="ECO:0000313" key="4">
    <source>
        <dbReference type="Proteomes" id="UP001138997"/>
    </source>
</evidence>
<protein>
    <submittedName>
        <fullName evidence="3">SRPBCC family protein</fullName>
    </submittedName>
</protein>
<accession>A0A9X1N802</accession>
<evidence type="ECO:0000313" key="3">
    <source>
        <dbReference type="EMBL" id="MCD5310157.1"/>
    </source>
</evidence>